<keyword evidence="9" id="KW-1185">Reference proteome</keyword>
<accession>A0A9W7BT58</accession>
<evidence type="ECO:0000256" key="1">
    <source>
        <dbReference type="ARBA" id="ARBA00004141"/>
    </source>
</evidence>
<evidence type="ECO:0000256" key="7">
    <source>
        <dbReference type="SAM" id="Phobius"/>
    </source>
</evidence>
<evidence type="ECO:0000313" key="9">
    <source>
        <dbReference type="Proteomes" id="UP001165160"/>
    </source>
</evidence>
<keyword evidence="5 7" id="KW-1133">Transmembrane helix</keyword>
<evidence type="ECO:0000256" key="5">
    <source>
        <dbReference type="ARBA" id="ARBA00022989"/>
    </source>
</evidence>
<dbReference type="EMBL" id="BRXX01000137">
    <property type="protein sequence ID" value="GMH93277.1"/>
    <property type="molecule type" value="Genomic_DNA"/>
</dbReference>
<dbReference type="GO" id="GO:1904491">
    <property type="term" value="P:protein localization to ciliary transition zone"/>
    <property type="evidence" value="ECO:0007669"/>
    <property type="project" value="TreeGrafter"/>
</dbReference>
<keyword evidence="4" id="KW-0970">Cilium biogenesis/degradation</keyword>
<evidence type="ECO:0000256" key="2">
    <source>
        <dbReference type="ARBA" id="ARBA00015652"/>
    </source>
</evidence>
<dbReference type="Pfam" id="PF14995">
    <property type="entry name" value="TMEM107"/>
    <property type="match status" value="1"/>
</dbReference>
<feature type="transmembrane region" description="Helical" evidence="7">
    <location>
        <begin position="117"/>
        <end position="142"/>
    </location>
</feature>
<feature type="transmembrane region" description="Helical" evidence="7">
    <location>
        <begin position="60"/>
        <end position="80"/>
    </location>
</feature>
<organism evidence="8 9">
    <name type="scientific">Triparma verrucosa</name>
    <dbReference type="NCBI Taxonomy" id="1606542"/>
    <lineage>
        <taxon>Eukaryota</taxon>
        <taxon>Sar</taxon>
        <taxon>Stramenopiles</taxon>
        <taxon>Ochrophyta</taxon>
        <taxon>Bolidophyceae</taxon>
        <taxon>Parmales</taxon>
        <taxon>Triparmaceae</taxon>
        <taxon>Triparma</taxon>
    </lineage>
</organism>
<protein>
    <recommendedName>
        <fullName evidence="2">Transmembrane protein 107</fullName>
    </recommendedName>
</protein>
<evidence type="ECO:0000256" key="3">
    <source>
        <dbReference type="ARBA" id="ARBA00022692"/>
    </source>
</evidence>
<reference evidence="9" key="1">
    <citation type="journal article" date="2023" name="Commun. Biol.">
        <title>Genome analysis of Parmales, the sister group of diatoms, reveals the evolutionary specialization of diatoms from phago-mixotrophs to photoautotrophs.</title>
        <authorList>
            <person name="Ban H."/>
            <person name="Sato S."/>
            <person name="Yoshikawa S."/>
            <person name="Yamada K."/>
            <person name="Nakamura Y."/>
            <person name="Ichinomiya M."/>
            <person name="Sato N."/>
            <person name="Blanc-Mathieu R."/>
            <person name="Endo H."/>
            <person name="Kuwata A."/>
            <person name="Ogata H."/>
        </authorList>
    </citation>
    <scope>NUCLEOTIDE SEQUENCE [LARGE SCALE GENOMIC DNA]</scope>
    <source>
        <strain evidence="9">NIES 3699</strain>
    </source>
</reference>
<dbReference type="GO" id="GO:1905515">
    <property type="term" value="P:non-motile cilium assembly"/>
    <property type="evidence" value="ECO:0007669"/>
    <property type="project" value="TreeGrafter"/>
</dbReference>
<feature type="transmembrane region" description="Helical" evidence="7">
    <location>
        <begin position="92"/>
        <end position="111"/>
    </location>
</feature>
<comment type="caution">
    <text evidence="8">The sequence shown here is derived from an EMBL/GenBank/DDBJ whole genome shotgun (WGS) entry which is preliminary data.</text>
</comment>
<sequence>MSSPLHSLSVKLLLYRFFSLILSLTLTCSLWQSRSLSIQVSMLPDTVANEEADYKSREDIYTVMWVASLVCHVIEFLGVLGGTSLKSMQVHVFSVFCHILGSFLLLLGLMDSWDYRYFIWLFGLFSFAPALAEIYCIFRFIIFDFNLMNKIEIRV</sequence>
<gene>
    <name evidence="8" type="ORF">TrVE_jg10762</name>
</gene>
<evidence type="ECO:0000256" key="4">
    <source>
        <dbReference type="ARBA" id="ARBA00022794"/>
    </source>
</evidence>
<dbReference type="InterPro" id="IPR029248">
    <property type="entry name" value="TMEM107"/>
</dbReference>
<evidence type="ECO:0000256" key="6">
    <source>
        <dbReference type="ARBA" id="ARBA00023136"/>
    </source>
</evidence>
<dbReference type="Proteomes" id="UP001165160">
    <property type="component" value="Unassembled WGS sequence"/>
</dbReference>
<name>A0A9W7BT58_9STRA</name>
<dbReference type="PANTHER" id="PTHR34341">
    <property type="entry name" value="TRANSMEMBRANE PROTEIN 107"/>
    <property type="match status" value="1"/>
</dbReference>
<evidence type="ECO:0000313" key="8">
    <source>
        <dbReference type="EMBL" id="GMH93277.1"/>
    </source>
</evidence>
<dbReference type="GO" id="GO:0016020">
    <property type="term" value="C:membrane"/>
    <property type="evidence" value="ECO:0007669"/>
    <property type="project" value="UniProtKB-SubCell"/>
</dbReference>
<comment type="subcellular location">
    <subcellularLocation>
        <location evidence="1">Membrane</location>
        <topology evidence="1">Multi-pass membrane protein</topology>
    </subcellularLocation>
</comment>
<proteinExistence type="predicted"/>
<dbReference type="GO" id="GO:0036038">
    <property type="term" value="C:MKS complex"/>
    <property type="evidence" value="ECO:0007669"/>
    <property type="project" value="TreeGrafter"/>
</dbReference>
<dbReference type="PANTHER" id="PTHR34341:SF1">
    <property type="entry name" value="TRANSMEMBRANE PROTEIN 107"/>
    <property type="match status" value="1"/>
</dbReference>
<keyword evidence="3 7" id="KW-0812">Transmembrane</keyword>
<keyword evidence="6 7" id="KW-0472">Membrane</keyword>
<dbReference type="AlphaFoldDB" id="A0A9W7BT58"/>
<feature type="transmembrane region" description="Helical" evidence="7">
    <location>
        <begin position="12"/>
        <end position="32"/>
    </location>
</feature>